<protein>
    <recommendedName>
        <fullName evidence="4">SDR family NAD(P)-dependent oxidoreductase</fullName>
    </recommendedName>
</protein>
<reference evidence="3" key="1">
    <citation type="submission" date="2018-05" db="EMBL/GenBank/DDBJ databases">
        <authorList>
            <person name="Lanie J.A."/>
            <person name="Ng W.-L."/>
            <person name="Kazmierczak K.M."/>
            <person name="Andrzejewski T.M."/>
            <person name="Davidsen T.M."/>
            <person name="Wayne K.J."/>
            <person name="Tettelin H."/>
            <person name="Glass J.I."/>
            <person name="Rusch D."/>
            <person name="Podicherti R."/>
            <person name="Tsui H.-C.T."/>
            <person name="Winkler M.E."/>
        </authorList>
    </citation>
    <scope>NUCLEOTIDE SEQUENCE</scope>
</reference>
<evidence type="ECO:0008006" key="4">
    <source>
        <dbReference type="Google" id="ProtNLM"/>
    </source>
</evidence>
<accession>A0A383AKM8</accession>
<organism evidence="3">
    <name type="scientific">marine metagenome</name>
    <dbReference type="NCBI Taxonomy" id="408172"/>
    <lineage>
        <taxon>unclassified sequences</taxon>
        <taxon>metagenomes</taxon>
        <taxon>ecological metagenomes</taxon>
    </lineage>
</organism>
<sequence>MKNKKKIDYNLSFKGKSVLVTGASRGIGFKISEDFKYLGAKVIGLSSKDYDLSSDNELKKFINYIKKIKKIDILVNNAGVNFS</sequence>
<dbReference type="AlphaFoldDB" id="A0A383AKM8"/>
<dbReference type="PANTHER" id="PTHR44252">
    <property type="entry name" value="D-ERYTHRULOSE REDUCTASE"/>
    <property type="match status" value="1"/>
</dbReference>
<dbReference type="InterPro" id="IPR036291">
    <property type="entry name" value="NAD(P)-bd_dom_sf"/>
</dbReference>
<dbReference type="PRINTS" id="PR00081">
    <property type="entry name" value="GDHRDH"/>
</dbReference>
<dbReference type="GO" id="GO:0005997">
    <property type="term" value="P:xylulose metabolic process"/>
    <property type="evidence" value="ECO:0007669"/>
    <property type="project" value="TreeGrafter"/>
</dbReference>
<dbReference type="GO" id="GO:0006006">
    <property type="term" value="P:glucose metabolic process"/>
    <property type="evidence" value="ECO:0007669"/>
    <property type="project" value="TreeGrafter"/>
</dbReference>
<proteinExistence type="inferred from homology"/>
<name>A0A383AKM8_9ZZZZ</name>
<dbReference type="InterPro" id="IPR002347">
    <property type="entry name" value="SDR_fam"/>
</dbReference>
<dbReference type="InterPro" id="IPR051737">
    <property type="entry name" value="L-xylulose/Carbonyl_redctase"/>
</dbReference>
<evidence type="ECO:0000313" key="3">
    <source>
        <dbReference type="EMBL" id="SVE08109.1"/>
    </source>
</evidence>
<keyword evidence="2" id="KW-0521">NADP</keyword>
<dbReference type="EMBL" id="UINC01192794">
    <property type="protein sequence ID" value="SVE08109.1"/>
    <property type="molecule type" value="Genomic_DNA"/>
</dbReference>
<comment type="similarity">
    <text evidence="1">Belongs to the short-chain dehydrogenases/reductases (SDR) family.</text>
</comment>
<feature type="non-terminal residue" evidence="3">
    <location>
        <position position="83"/>
    </location>
</feature>
<dbReference type="PANTHER" id="PTHR44252:SF3">
    <property type="entry name" value="D-ERYTHRULOSE REDUCTASE-RELATED"/>
    <property type="match status" value="1"/>
</dbReference>
<dbReference type="Gene3D" id="3.40.50.720">
    <property type="entry name" value="NAD(P)-binding Rossmann-like Domain"/>
    <property type="match status" value="1"/>
</dbReference>
<dbReference type="GO" id="GO:0050038">
    <property type="term" value="F:L-xylulose reductase (NADPH) activity"/>
    <property type="evidence" value="ECO:0007669"/>
    <property type="project" value="TreeGrafter"/>
</dbReference>
<dbReference type="SUPFAM" id="SSF51735">
    <property type="entry name" value="NAD(P)-binding Rossmann-fold domains"/>
    <property type="match status" value="1"/>
</dbReference>
<gene>
    <name evidence="3" type="ORF">METZ01_LOCUS460963</name>
</gene>
<dbReference type="GO" id="GO:0004090">
    <property type="term" value="F:carbonyl reductase (NADPH) activity"/>
    <property type="evidence" value="ECO:0007669"/>
    <property type="project" value="TreeGrafter"/>
</dbReference>
<evidence type="ECO:0000256" key="2">
    <source>
        <dbReference type="ARBA" id="ARBA00022857"/>
    </source>
</evidence>
<evidence type="ECO:0000256" key="1">
    <source>
        <dbReference type="ARBA" id="ARBA00006484"/>
    </source>
</evidence>